<accession>A5BT76</accession>
<organism evidence="9">
    <name type="scientific">Vitis vinifera</name>
    <name type="common">Grape</name>
    <dbReference type="NCBI Taxonomy" id="29760"/>
    <lineage>
        <taxon>Eukaryota</taxon>
        <taxon>Viridiplantae</taxon>
        <taxon>Streptophyta</taxon>
        <taxon>Embryophyta</taxon>
        <taxon>Tracheophyta</taxon>
        <taxon>Spermatophyta</taxon>
        <taxon>Magnoliopsida</taxon>
        <taxon>eudicotyledons</taxon>
        <taxon>Gunneridae</taxon>
        <taxon>Pentapetalae</taxon>
        <taxon>rosids</taxon>
        <taxon>Vitales</taxon>
        <taxon>Vitaceae</taxon>
        <taxon>Viteae</taxon>
        <taxon>Vitis</taxon>
    </lineage>
</organism>
<dbReference type="InterPro" id="IPR009457">
    <property type="entry name" value="THH1/TOM1/TOM3_dom"/>
</dbReference>
<feature type="domain" description="THH1/TOM1/TOM3" evidence="8">
    <location>
        <begin position="72"/>
        <end position="116"/>
    </location>
</feature>
<dbReference type="Pfam" id="PF06454">
    <property type="entry name" value="THH1_TOM1-3_dom"/>
    <property type="match status" value="1"/>
</dbReference>
<protein>
    <recommendedName>
        <fullName evidence="8">THH1/TOM1/TOM3 domain-containing protein</fullName>
    </recommendedName>
</protein>
<keyword evidence="4 7" id="KW-0812">Transmembrane</keyword>
<gene>
    <name evidence="9" type="ORF">VITISV_026783</name>
</gene>
<reference evidence="9" key="1">
    <citation type="journal article" date="2007" name="PLoS ONE">
        <title>The first genome sequence of an elite grapevine cultivar (Pinot noir Vitis vinifera L.): coping with a highly heterozygous genome.</title>
        <authorList>
            <person name="Velasco R."/>
            <person name="Zharkikh A."/>
            <person name="Troggio M."/>
            <person name="Cartwright D.A."/>
            <person name="Cestaro A."/>
            <person name="Pruss D."/>
            <person name="Pindo M."/>
            <person name="FitzGerald L.M."/>
            <person name="Vezzulli S."/>
            <person name="Reid J."/>
            <person name="Malacarne G."/>
            <person name="Iliev D."/>
            <person name="Coppola G."/>
            <person name="Wardell B."/>
            <person name="Micheletti D."/>
            <person name="Macalma T."/>
            <person name="Facci M."/>
            <person name="Mitchell J.T."/>
            <person name="Perazzolli M."/>
            <person name="Eldredge G."/>
            <person name="Gatto P."/>
            <person name="Oyzerski R."/>
            <person name="Moretto M."/>
            <person name="Gutin N."/>
            <person name="Stefanini M."/>
            <person name="Chen Y."/>
            <person name="Segala C."/>
            <person name="Davenport C."/>
            <person name="Dematte L."/>
            <person name="Mraz A."/>
            <person name="Battilana J."/>
            <person name="Stormo K."/>
            <person name="Costa F."/>
            <person name="Tao Q."/>
            <person name="Si-Ammour A."/>
            <person name="Harkins T."/>
            <person name="Lackey A."/>
            <person name="Perbost C."/>
            <person name="Taillon B."/>
            <person name="Stella A."/>
            <person name="Solovyev V."/>
            <person name="Fawcett J.A."/>
            <person name="Sterck L."/>
            <person name="Vandepoele K."/>
            <person name="Grando S.M."/>
            <person name="Toppo S."/>
            <person name="Moser C."/>
            <person name="Lanchbury J."/>
            <person name="Bogden R."/>
            <person name="Skolnick M."/>
            <person name="Sgaramella V."/>
            <person name="Bhatnagar S.K."/>
            <person name="Fontana P."/>
            <person name="Gutin A."/>
            <person name="Van de Peer Y."/>
            <person name="Salamini F."/>
            <person name="Viola R."/>
        </authorList>
    </citation>
    <scope>NUCLEOTIDE SEQUENCE</scope>
</reference>
<dbReference type="GO" id="GO:0005774">
    <property type="term" value="C:vacuolar membrane"/>
    <property type="evidence" value="ECO:0007669"/>
    <property type="project" value="UniProtKB-SubCell"/>
</dbReference>
<sequence>MRVVNVEDIREMKVENGVSLIPRFMNLTLIPYRREIERVQGIFDMIDVGVGFQLHEDACRVDRNSSFHQFFVGFVTGVCCTCFLIRCLVVALSALDKDADLDVLNHPILNLSYYMASFDSSMLYALFYVICGISI</sequence>
<dbReference type="AlphaFoldDB" id="A5BT76"/>
<evidence type="ECO:0000259" key="8">
    <source>
        <dbReference type="Pfam" id="PF06454"/>
    </source>
</evidence>
<dbReference type="PANTHER" id="PTHR31142:SF22">
    <property type="entry name" value="TOBAMOVIRUS MULTIPLICATION PROTEIN 1-LIKE"/>
    <property type="match status" value="1"/>
</dbReference>
<feature type="transmembrane region" description="Helical" evidence="7">
    <location>
        <begin position="70"/>
        <end position="91"/>
    </location>
</feature>
<keyword evidence="5 7" id="KW-1133">Transmembrane helix</keyword>
<keyword evidence="6 7" id="KW-0472">Membrane</keyword>
<comment type="subcellular location">
    <subcellularLocation>
        <location evidence="1">Vacuole membrane</location>
        <topology evidence="1">Multi-pass membrane protein</topology>
    </subcellularLocation>
</comment>
<dbReference type="EMBL" id="AM470231">
    <property type="protein sequence ID" value="CAN72677.1"/>
    <property type="molecule type" value="Genomic_DNA"/>
</dbReference>
<name>A5BT76_VITVI</name>
<dbReference type="InterPro" id="IPR040226">
    <property type="entry name" value="THH1/TOM1/TOM3"/>
</dbReference>
<comment type="similarity">
    <text evidence="2">Belongs to the plant tobamovirus multiplication TOM1 protein family.</text>
</comment>
<evidence type="ECO:0000256" key="1">
    <source>
        <dbReference type="ARBA" id="ARBA00004128"/>
    </source>
</evidence>
<evidence type="ECO:0000313" key="9">
    <source>
        <dbReference type="EMBL" id="CAN72677.1"/>
    </source>
</evidence>
<evidence type="ECO:0000256" key="2">
    <source>
        <dbReference type="ARBA" id="ARBA00006779"/>
    </source>
</evidence>
<evidence type="ECO:0000256" key="3">
    <source>
        <dbReference type="ARBA" id="ARBA00022554"/>
    </source>
</evidence>
<feature type="transmembrane region" description="Helical" evidence="7">
    <location>
        <begin position="111"/>
        <end position="131"/>
    </location>
</feature>
<evidence type="ECO:0000256" key="7">
    <source>
        <dbReference type="SAM" id="Phobius"/>
    </source>
</evidence>
<dbReference type="PANTHER" id="PTHR31142">
    <property type="entry name" value="TOBAMOVIRUS MULTIPLICATION PROTEIN 1-LIKE ISOFORM X1"/>
    <property type="match status" value="1"/>
</dbReference>
<evidence type="ECO:0000256" key="6">
    <source>
        <dbReference type="ARBA" id="ARBA00023136"/>
    </source>
</evidence>
<keyword evidence="3" id="KW-0926">Vacuole</keyword>
<proteinExistence type="inferred from homology"/>
<evidence type="ECO:0000256" key="5">
    <source>
        <dbReference type="ARBA" id="ARBA00022989"/>
    </source>
</evidence>
<evidence type="ECO:0000256" key="4">
    <source>
        <dbReference type="ARBA" id="ARBA00022692"/>
    </source>
</evidence>